<evidence type="ECO:0000256" key="1">
    <source>
        <dbReference type="SAM" id="Coils"/>
    </source>
</evidence>
<dbReference type="AlphaFoldDB" id="A0A0H2V602"/>
<keyword evidence="1" id="KW-0175">Coiled coil</keyword>
<dbReference type="Pfam" id="PF13148">
    <property type="entry name" value="DUF3987"/>
    <property type="match status" value="1"/>
</dbReference>
<evidence type="ECO:0008006" key="4">
    <source>
        <dbReference type="Google" id="ProtNLM"/>
    </source>
</evidence>
<organism evidence="2 3">
    <name type="scientific">Escherichia coli O6:H1 (strain CFT073 / ATCC 700928 / UPEC)</name>
    <dbReference type="NCBI Taxonomy" id="199310"/>
    <lineage>
        <taxon>Bacteria</taxon>
        <taxon>Pseudomonadati</taxon>
        <taxon>Pseudomonadota</taxon>
        <taxon>Gammaproteobacteria</taxon>
        <taxon>Enterobacterales</taxon>
        <taxon>Enterobacteriaceae</taxon>
        <taxon>Escherichia</taxon>
    </lineage>
</organism>
<dbReference type="eggNOG" id="COG4983">
    <property type="taxonomic scope" value="Bacteria"/>
</dbReference>
<dbReference type="Proteomes" id="UP000001410">
    <property type="component" value="Chromosome"/>
</dbReference>
<dbReference type="EMBL" id="AE014075">
    <property type="protein sequence ID" value="AAN79638.1"/>
    <property type="molecule type" value="Genomic_DNA"/>
</dbReference>
<sequence length="486" mass="55481">MKREAFMCLLAPENPYPIYALPPLVRNAIIETQKNTQAPLAMVATSALTATSIACQNQVDVCRPGNLRGPVNLYSLILADSGERKTTVDKVFMKAFYLRDEALAEEYAKLVENYSTEKEIWEQKQKALESKFHKEIRAGKDYKATESELETHLNKSPVPPQIRRTIFNETTIEGMLKYYSDSNRSFALVSSEGGVIFDSRAMSKLGIINTLWDGGSLFIDRKSSPGINLKEPRLTMSAMIQPDVYHKGFCTRKKELVKTSGHHARFLMCQPTSTQGTRIITGDNYSSQYQELFDKRINELIDESLAMSGERRCLHFSPQAARIWTDYYNDVESKLGGLGPLRHCREYAAKNAEYMARLAGLLHHLSSEEGDISPYTAEMGRELAIWYGNEYMRLSNPLTFDNTAQNETMRLIPEELELFNWIKSYCIEKGIPCMKKNDILQRGPNRFRKKDKINWLLDLLYEQNRVVPVIEGKTLCVAPNFDLLMT</sequence>
<accession>A0A0H2V602</accession>
<protein>
    <recommendedName>
        <fullName evidence="4">DUF3987 domain-containing protein</fullName>
    </recommendedName>
</protein>
<evidence type="ECO:0000313" key="2">
    <source>
        <dbReference type="EMBL" id="AAN79638.1"/>
    </source>
</evidence>
<evidence type="ECO:0000313" key="3">
    <source>
        <dbReference type="Proteomes" id="UP000001410"/>
    </source>
</evidence>
<reference evidence="2 3" key="1">
    <citation type="journal article" date="2002" name="Proc. Natl. Acad. Sci. U.S.A.">
        <title>Extensive mosaic structure revealed by the complete genome sequence of uropathogenic Escherichia coli.</title>
        <authorList>
            <person name="Welch R.A."/>
            <person name="Burland V."/>
            <person name="Plunkett G.III."/>
            <person name="Redford P."/>
            <person name="Roesch P."/>
            <person name="Rasko D."/>
            <person name="Buckles E.L."/>
            <person name="Liou S.R."/>
            <person name="Boutin A."/>
            <person name="Hackett J."/>
            <person name="Stroud D."/>
            <person name="Mayhew G.F."/>
            <person name="Rose D.J."/>
            <person name="Zhou S."/>
            <person name="Schwartz D.C."/>
            <person name="Perna N.T."/>
            <person name="Mobley H.L."/>
            <person name="Donnenberg M.S."/>
            <person name="Blattner F.R."/>
        </authorList>
    </citation>
    <scope>NUCLEOTIDE SEQUENCE [LARGE SCALE GENOMIC DNA]</scope>
    <source>
        <strain evidence="3">CFT073 / ATCC 700928 / UPEC</strain>
    </source>
</reference>
<dbReference type="KEGG" id="ecc:c1170"/>
<dbReference type="InterPro" id="IPR025048">
    <property type="entry name" value="DUF3987"/>
</dbReference>
<dbReference type="HOGENOM" id="CLU_020866_2_1_6"/>
<dbReference type="STRING" id="199310.c1170"/>
<proteinExistence type="predicted"/>
<gene>
    <name evidence="2" type="ordered locus">c1170</name>
</gene>
<keyword evidence="3" id="KW-1185">Reference proteome</keyword>
<feature type="coiled-coil region" evidence="1">
    <location>
        <begin position="104"/>
        <end position="131"/>
    </location>
</feature>
<name>A0A0H2V602_ECOL6</name>